<feature type="transmembrane region" description="Helical" evidence="1">
    <location>
        <begin position="100"/>
        <end position="119"/>
    </location>
</feature>
<feature type="transmembrane region" description="Helical" evidence="1">
    <location>
        <begin position="239"/>
        <end position="261"/>
    </location>
</feature>
<feature type="transmembrane region" description="Helical" evidence="1">
    <location>
        <begin position="352"/>
        <end position="372"/>
    </location>
</feature>
<keyword evidence="3" id="KW-1185">Reference proteome</keyword>
<sequence>MLLLFLVVLLILILIVNYQVHNHEILTPSFIYTASFCLSTIWALLYAQKWNLNLHLNTFLVLFLGALEFSVIAYLCSILYPSSWLKSPITDTESPHYEIRTWKIVCVVVFEILVILITLKTVRSIIPGGSLSQAIYSYRSQVIDPVKSLRLKPFPEYVVLSRAFSDAIGYFFSYLTAKGLIISKKVYIKYLLPFILSIVNSMLLGSRGGTIMLLIAALVYVYSLYMKKNEWHTRGNAKVIVIAVAIFIVVAFSFQSLASLLGRNVSQFSGMDYMAIYLGAEVKNLDTYLQTIIFPIHRGIIGGQTFINLNSTFSKIFGLSNLKYSLNLPFLSVNGYSLGNVYTSYYSYINDLGYFGVSILVGLMSVISQFSFDTMKRFTLHGKVPLSLLIYGKIATTLVFAFFSNKFYEDIFTLTFIRMVVFWMILNWILFDKKRSIKM</sequence>
<feature type="transmembrane region" description="Helical" evidence="1">
    <location>
        <begin position="384"/>
        <end position="405"/>
    </location>
</feature>
<accession>A0A0R2MJA7</accession>
<dbReference type="OrthoDB" id="2083423at2"/>
<name>A0A0R2MJA7_9LACO</name>
<dbReference type="STRING" id="942150.IV64_GL002022"/>
<evidence type="ECO:0000313" key="3">
    <source>
        <dbReference type="Proteomes" id="UP000051783"/>
    </source>
</evidence>
<evidence type="ECO:0000256" key="1">
    <source>
        <dbReference type="SAM" id="Phobius"/>
    </source>
</evidence>
<dbReference type="NCBIfam" id="TIGR04370">
    <property type="entry name" value="glyco_rpt_poly"/>
    <property type="match status" value="1"/>
</dbReference>
<feature type="transmembrane region" description="Helical" evidence="1">
    <location>
        <begin position="186"/>
        <end position="204"/>
    </location>
</feature>
<feature type="transmembrane region" description="Helical" evidence="1">
    <location>
        <begin position="59"/>
        <end position="80"/>
    </location>
</feature>
<dbReference type="Proteomes" id="UP000051783">
    <property type="component" value="Unassembled WGS sequence"/>
</dbReference>
<proteinExistence type="predicted"/>
<dbReference type="EMBL" id="JQCL01000037">
    <property type="protein sequence ID" value="KRO13782.1"/>
    <property type="molecule type" value="Genomic_DNA"/>
</dbReference>
<dbReference type="AlphaFoldDB" id="A0A0R2MJA7"/>
<feature type="transmembrane region" description="Helical" evidence="1">
    <location>
        <begin position="29"/>
        <end position="47"/>
    </location>
</feature>
<reference evidence="2 3" key="1">
    <citation type="journal article" date="2015" name="Genome Announc.">
        <title>Expanding the biotechnology potential of lactobacilli through comparative genomics of 213 strains and associated genera.</title>
        <authorList>
            <person name="Sun Z."/>
            <person name="Harris H.M."/>
            <person name="McCann A."/>
            <person name="Guo C."/>
            <person name="Argimon S."/>
            <person name="Zhang W."/>
            <person name="Yang X."/>
            <person name="Jeffery I.B."/>
            <person name="Cooney J.C."/>
            <person name="Kagawa T.F."/>
            <person name="Liu W."/>
            <person name="Song Y."/>
            <person name="Salvetti E."/>
            <person name="Wrobel A."/>
            <person name="Rasinkangas P."/>
            <person name="Parkhill J."/>
            <person name="Rea M.C."/>
            <person name="O'Sullivan O."/>
            <person name="Ritari J."/>
            <person name="Douillard F.P."/>
            <person name="Paul Ross R."/>
            <person name="Yang R."/>
            <person name="Briner A.E."/>
            <person name="Felis G.E."/>
            <person name="de Vos W.M."/>
            <person name="Barrangou R."/>
            <person name="Klaenhammer T.R."/>
            <person name="Caufield P.W."/>
            <person name="Cui Y."/>
            <person name="Zhang H."/>
            <person name="O'Toole P.W."/>
        </authorList>
    </citation>
    <scope>NUCLEOTIDE SEQUENCE [LARGE SCALE GENOMIC DNA]</scope>
    <source>
        <strain evidence="2 3">LMG 26013</strain>
    </source>
</reference>
<feature type="transmembrane region" description="Helical" evidence="1">
    <location>
        <begin position="411"/>
        <end position="431"/>
    </location>
</feature>
<organism evidence="2 3">
    <name type="scientific">Lactiplantibacillus xiangfangensis</name>
    <dbReference type="NCBI Taxonomy" id="942150"/>
    <lineage>
        <taxon>Bacteria</taxon>
        <taxon>Bacillati</taxon>
        <taxon>Bacillota</taxon>
        <taxon>Bacilli</taxon>
        <taxon>Lactobacillales</taxon>
        <taxon>Lactobacillaceae</taxon>
        <taxon>Lactiplantibacillus</taxon>
    </lineage>
</organism>
<evidence type="ECO:0000313" key="2">
    <source>
        <dbReference type="EMBL" id="KRO13782.1"/>
    </source>
</evidence>
<comment type="caution">
    <text evidence="2">The sequence shown here is derived from an EMBL/GenBank/DDBJ whole genome shotgun (WGS) entry which is preliminary data.</text>
</comment>
<protein>
    <submittedName>
        <fullName evidence="2">Polysaccharide polymerase</fullName>
    </submittedName>
</protein>
<keyword evidence="1" id="KW-0812">Transmembrane</keyword>
<dbReference type="RefSeq" id="WP_057705790.1">
    <property type="nucleotide sequence ID" value="NZ_JQCL01000037.1"/>
</dbReference>
<dbReference type="PATRIC" id="fig|942150.3.peg.2099"/>
<feature type="transmembrane region" description="Helical" evidence="1">
    <location>
        <begin position="210"/>
        <end position="227"/>
    </location>
</feature>
<gene>
    <name evidence="2" type="ORF">IV64_GL002022</name>
</gene>
<keyword evidence="1" id="KW-1133">Transmembrane helix</keyword>
<keyword evidence="1" id="KW-0472">Membrane</keyword>